<dbReference type="Proteomes" id="UP000287502">
    <property type="component" value="Chromosome"/>
</dbReference>
<proteinExistence type="predicted"/>
<sequence length="92" mass="10508">MTNPKGTRINRSGNLSEEDVNKILIVKNGLEDLNLIIQEIEHTYRILDDEALSDDEKALNKRRLKALEKLMADINAKVNTAIDREIDKSKFS</sequence>
<dbReference type="RefSeq" id="WP_128466303.1">
    <property type="nucleotide sequence ID" value="NZ_CP035108.1"/>
</dbReference>
<organism evidence="2 3">
    <name type="scientific">Geovibrio thiophilus</name>
    <dbReference type="NCBI Taxonomy" id="139438"/>
    <lineage>
        <taxon>Bacteria</taxon>
        <taxon>Pseudomonadati</taxon>
        <taxon>Deferribacterota</taxon>
        <taxon>Deferribacteres</taxon>
        <taxon>Deferribacterales</taxon>
        <taxon>Geovibrionaceae</taxon>
        <taxon>Geovibrio</taxon>
    </lineage>
</organism>
<keyword evidence="3" id="KW-1185">Reference proteome</keyword>
<dbReference type="OrthoDB" id="9808569at2"/>
<evidence type="ECO:0000256" key="1">
    <source>
        <dbReference type="SAM" id="Coils"/>
    </source>
</evidence>
<dbReference type="KEGG" id="gtl:EP073_06225"/>
<keyword evidence="1" id="KW-0175">Coiled coil</keyword>
<dbReference type="AlphaFoldDB" id="A0A3R5UYN2"/>
<name>A0A3R5UYN2_9BACT</name>
<accession>A0A3R5UYN2</accession>
<protein>
    <submittedName>
        <fullName evidence="2">Uncharacterized protein</fullName>
    </submittedName>
</protein>
<evidence type="ECO:0000313" key="3">
    <source>
        <dbReference type="Proteomes" id="UP000287502"/>
    </source>
</evidence>
<feature type="coiled-coil region" evidence="1">
    <location>
        <begin position="30"/>
        <end position="84"/>
    </location>
</feature>
<reference evidence="2 3" key="1">
    <citation type="submission" date="2019-01" db="EMBL/GenBank/DDBJ databases">
        <title>Geovibrio thiophilus DSM 11263, complete genome.</title>
        <authorList>
            <person name="Spring S."/>
            <person name="Bunk B."/>
            <person name="Sproer C."/>
        </authorList>
    </citation>
    <scope>NUCLEOTIDE SEQUENCE [LARGE SCALE GENOMIC DNA]</scope>
    <source>
        <strain evidence="2 3">DSM 11263</strain>
    </source>
</reference>
<evidence type="ECO:0000313" key="2">
    <source>
        <dbReference type="EMBL" id="QAR33017.1"/>
    </source>
</evidence>
<gene>
    <name evidence="2" type="ORF">EP073_06225</name>
</gene>
<dbReference type="EMBL" id="CP035108">
    <property type="protein sequence ID" value="QAR33017.1"/>
    <property type="molecule type" value="Genomic_DNA"/>
</dbReference>